<sequence>MKESWRVLAIGAMVLASGIAGFSLGKTRESKAVAFAPDAVLPASRQGTAMKAREIEADPLRSFERLLTGKGEYQEIGAVISRIPPAKLPELLDRLKEIMADPPNGIDPKQLREIAEAMYFHWAEADPRAAVQDALKRPVEVDQYRMVRVVFTAWLKTGGLPAYQEMKQVEDFGFLAKQLLARTWTKDDLLENLNSFPDKQERDELLSSCLNSCVENPEKRDSAIRLLHERKDLSRGNDGFNQLFRSWSYLDFDAAMQSAEKQSVEGLQEQIIDATMNVDAANAMPWAVTHGMKPQPSWEAGYENWYLSDPEAANSWLSSQTKSWNDDGQQGAVANFLTKQLVRDIAKGKAGPRDASEEQLASHWAEWQAKDPKAAELWLDGAKPEVRESITRKGDAP</sequence>
<proteinExistence type="predicted"/>
<keyword evidence="2" id="KW-1185">Reference proteome</keyword>
<dbReference type="RefSeq" id="WP_169454318.1">
    <property type="nucleotide sequence ID" value="NZ_CP051774.1"/>
</dbReference>
<evidence type="ECO:0000313" key="2">
    <source>
        <dbReference type="Proteomes" id="UP000501812"/>
    </source>
</evidence>
<gene>
    <name evidence="1" type="ORF">HHL09_09485</name>
</gene>
<dbReference type="Proteomes" id="UP000501812">
    <property type="component" value="Chromosome"/>
</dbReference>
<evidence type="ECO:0000313" key="1">
    <source>
        <dbReference type="EMBL" id="QJE96005.1"/>
    </source>
</evidence>
<dbReference type="KEGG" id="luo:HHL09_09485"/>
<dbReference type="AlphaFoldDB" id="A0A858RH23"/>
<accession>A0A858RH23</accession>
<organism evidence="1 2">
    <name type="scientific">Luteolibacter luteus</name>
    <dbReference type="NCBI Taxonomy" id="2728835"/>
    <lineage>
        <taxon>Bacteria</taxon>
        <taxon>Pseudomonadati</taxon>
        <taxon>Verrucomicrobiota</taxon>
        <taxon>Verrucomicrobiia</taxon>
        <taxon>Verrucomicrobiales</taxon>
        <taxon>Verrucomicrobiaceae</taxon>
        <taxon>Luteolibacter</taxon>
    </lineage>
</organism>
<protein>
    <submittedName>
        <fullName evidence="1">Uncharacterized protein</fullName>
    </submittedName>
</protein>
<reference evidence="1 2" key="1">
    <citation type="submission" date="2020-04" db="EMBL/GenBank/DDBJ databases">
        <title>Luteolibacter sp. G-1-1-1 isolated from soil.</title>
        <authorList>
            <person name="Dahal R.H."/>
        </authorList>
    </citation>
    <scope>NUCLEOTIDE SEQUENCE [LARGE SCALE GENOMIC DNA]</scope>
    <source>
        <strain evidence="1 2">G-1-1-1</strain>
    </source>
</reference>
<dbReference type="EMBL" id="CP051774">
    <property type="protein sequence ID" value="QJE96005.1"/>
    <property type="molecule type" value="Genomic_DNA"/>
</dbReference>
<name>A0A858RH23_9BACT</name>